<protein>
    <recommendedName>
        <fullName evidence="3">Polyketide cyclase / dehydrase and lipid transport</fullName>
    </recommendedName>
</protein>
<dbReference type="InterPro" id="IPR023393">
    <property type="entry name" value="START-like_dom_sf"/>
</dbReference>
<dbReference type="EMBL" id="CP031165">
    <property type="protein sequence ID" value="AXV09491.1"/>
    <property type="molecule type" value="Genomic_DNA"/>
</dbReference>
<organism evidence="1 2">
    <name type="scientific">Euzebya pacifica</name>
    <dbReference type="NCBI Taxonomy" id="1608957"/>
    <lineage>
        <taxon>Bacteria</taxon>
        <taxon>Bacillati</taxon>
        <taxon>Actinomycetota</taxon>
        <taxon>Nitriliruptoria</taxon>
        <taxon>Euzebyales</taxon>
    </lineage>
</organism>
<dbReference type="Gene3D" id="3.30.530.20">
    <property type="match status" value="1"/>
</dbReference>
<dbReference type="Proteomes" id="UP000264006">
    <property type="component" value="Chromosome"/>
</dbReference>
<evidence type="ECO:0000313" key="1">
    <source>
        <dbReference type="EMBL" id="AXV09491.1"/>
    </source>
</evidence>
<evidence type="ECO:0000313" key="2">
    <source>
        <dbReference type="Proteomes" id="UP000264006"/>
    </source>
</evidence>
<proteinExistence type="predicted"/>
<dbReference type="InterPro" id="IPR019587">
    <property type="entry name" value="Polyketide_cyclase/dehydratase"/>
</dbReference>
<evidence type="ECO:0008006" key="3">
    <source>
        <dbReference type="Google" id="ProtNLM"/>
    </source>
</evidence>
<accession>A0A346Y4U4</accession>
<gene>
    <name evidence="1" type="ORF">DVS28_a4834</name>
</gene>
<dbReference type="SUPFAM" id="SSF55961">
    <property type="entry name" value="Bet v1-like"/>
    <property type="match status" value="1"/>
</dbReference>
<dbReference type="KEGG" id="euz:DVS28_a4834"/>
<dbReference type="AlphaFoldDB" id="A0A346Y4U4"/>
<keyword evidence="2" id="KW-1185">Reference proteome</keyword>
<reference evidence="1 2" key="1">
    <citation type="submission" date="2018-09" db="EMBL/GenBank/DDBJ databases">
        <title>Complete genome sequence of Euzebya sp. DY32-46 isolated from seawater of Pacific Ocean.</title>
        <authorList>
            <person name="Xu L."/>
            <person name="Wu Y.-H."/>
            <person name="Xu X.-W."/>
        </authorList>
    </citation>
    <scope>NUCLEOTIDE SEQUENCE [LARGE SCALE GENOMIC DNA]</scope>
    <source>
        <strain evidence="1 2">DY32-46</strain>
    </source>
</reference>
<name>A0A346Y4U4_9ACTN</name>
<dbReference type="Pfam" id="PF10604">
    <property type="entry name" value="Polyketide_cyc2"/>
    <property type="match status" value="1"/>
</dbReference>
<sequence>MQDMPSVEARVVVPVTPDVAFAVSQTTGETRLRWDPFIRRQHFLDGAERPAVGVRTRTVHRLGLAMTSEYVSFNPPTNVGMRMVDGSWFFEKFAGGWQFRPAEDRPGHTVATWRYTFATRPDWLAPLADRIGVWLLGRDIRRRLDAFARGCTDPVVLSAVEAP</sequence>